<evidence type="ECO:0000259" key="5">
    <source>
        <dbReference type="PROSITE" id="PS51720"/>
    </source>
</evidence>
<dbReference type="EMBL" id="JAVHJS010000025">
    <property type="protein sequence ID" value="KAK2816620.1"/>
    <property type="molecule type" value="Genomic_DNA"/>
</dbReference>
<reference evidence="6" key="1">
    <citation type="submission" date="2023-08" db="EMBL/GenBank/DDBJ databases">
        <title>Pelteobagrus vachellii genome.</title>
        <authorList>
            <person name="Liu H."/>
        </authorList>
    </citation>
    <scope>NUCLEOTIDE SEQUENCE</scope>
    <source>
        <strain evidence="6">PRFRI_2022a</strain>
        <tissue evidence="6">Muscle</tissue>
    </source>
</reference>
<feature type="region of interest" description="Disordered" evidence="4">
    <location>
        <begin position="597"/>
        <end position="667"/>
    </location>
</feature>
<keyword evidence="3" id="KW-0342">GTP-binding</keyword>
<gene>
    <name evidence="6" type="ORF">Q7C36_022891</name>
</gene>
<evidence type="ECO:0000256" key="1">
    <source>
        <dbReference type="ARBA" id="ARBA00008535"/>
    </source>
</evidence>
<keyword evidence="7" id="KW-1185">Reference proteome</keyword>
<evidence type="ECO:0000313" key="7">
    <source>
        <dbReference type="Proteomes" id="UP001187315"/>
    </source>
</evidence>
<feature type="region of interest" description="Disordered" evidence="4">
    <location>
        <begin position="539"/>
        <end position="561"/>
    </location>
</feature>
<dbReference type="InterPro" id="IPR006703">
    <property type="entry name" value="G_AIG1"/>
</dbReference>
<evidence type="ECO:0000256" key="2">
    <source>
        <dbReference type="ARBA" id="ARBA00022741"/>
    </source>
</evidence>
<dbReference type="InterPro" id="IPR027417">
    <property type="entry name" value="P-loop_NTPase"/>
</dbReference>
<dbReference type="AlphaFoldDB" id="A0AA88IMB2"/>
<accession>A0AA88IMB2</accession>
<feature type="region of interest" description="Disordered" evidence="4">
    <location>
        <begin position="267"/>
        <end position="295"/>
    </location>
</feature>
<protein>
    <recommendedName>
        <fullName evidence="5">AIG1-type G domain-containing protein</fullName>
    </recommendedName>
</protein>
<sequence>MILLTASALLRHKDFCVEQRDRKWTEDERKKMEKSALLTEYNFDKLKETIRKLEETENELKTIKQELDRTTEELQKRERALQERDQQLKVKDTQIQTTQIQVEEMEKTLVKKDEELNKKNEELKVLKESLETNKKTLSERDAVLMETNKTLKNVTEQMMERDKELQEKDKLLEEKTKQLQEQTDPESSASIRRRNSKERLPPTMSEETQDSAAPIRRRNSMDGNRPTMGGESSSPHPPASVPVAELRLVLLGRTGSGKSVTGNIILGREERNQAATSTATSTATQQSESTQGEVAGRKVTVVDTPDWFSPELSLENLRQDVGHCVRLSAPGPQAFLLVIPLKQPTGEERGMLEKMEEIFGETCWRNTMIIFSVTDEHQKKNIEDFIQSGDQAVQRLVEKCGNRFHCLNINESGDGSQVSELLEKIEKMVEGSREKFYSSDIYLETESQIRAMEATILKEREEKREREEKDMKEKIEKEVQDSLRKIEGVIEEHEGDIRQLNDRTTELERKMKEERDEEKKKELERELKREVDKRTEMEGKVKKLKEKRERERKEMEERHKQEMEEIREVYEGEIRMEAERKLMKIILPELQRNMLSSKTKMQEDFSRQMEEKNREMENLQQKLSQLTDTHSLLEEVYEKTVRESSERASLKGEASEGMSQKFKGLFK</sequence>
<dbReference type="Proteomes" id="UP001187315">
    <property type="component" value="Unassembled WGS sequence"/>
</dbReference>
<feature type="compositionally biased region" description="Basic and acidic residues" evidence="4">
    <location>
        <begin position="631"/>
        <end position="654"/>
    </location>
</feature>
<dbReference type="Pfam" id="PF04548">
    <property type="entry name" value="AIG1"/>
    <property type="match status" value="1"/>
</dbReference>
<keyword evidence="2" id="KW-0547">Nucleotide-binding</keyword>
<proteinExistence type="inferred from homology"/>
<evidence type="ECO:0000256" key="3">
    <source>
        <dbReference type="ARBA" id="ARBA00023134"/>
    </source>
</evidence>
<dbReference type="InterPro" id="IPR045058">
    <property type="entry name" value="GIMA/IAN/Toc"/>
</dbReference>
<comment type="similarity">
    <text evidence="1">Belongs to the TRAFAC class TrmE-Era-EngA-EngB-Septin-like GTPase superfamily. AIG1/Toc34/Toc159-like paraseptin GTPase family. IAN subfamily.</text>
</comment>
<organism evidence="6 7">
    <name type="scientific">Tachysurus vachellii</name>
    <name type="common">Darkbarbel catfish</name>
    <name type="synonym">Pelteobagrus vachellii</name>
    <dbReference type="NCBI Taxonomy" id="175792"/>
    <lineage>
        <taxon>Eukaryota</taxon>
        <taxon>Metazoa</taxon>
        <taxon>Chordata</taxon>
        <taxon>Craniata</taxon>
        <taxon>Vertebrata</taxon>
        <taxon>Euteleostomi</taxon>
        <taxon>Actinopterygii</taxon>
        <taxon>Neopterygii</taxon>
        <taxon>Teleostei</taxon>
        <taxon>Ostariophysi</taxon>
        <taxon>Siluriformes</taxon>
        <taxon>Bagridae</taxon>
        <taxon>Tachysurus</taxon>
    </lineage>
</organism>
<name>A0AA88IMB2_TACVA</name>
<evidence type="ECO:0000256" key="4">
    <source>
        <dbReference type="SAM" id="MobiDB-lite"/>
    </source>
</evidence>
<dbReference type="SUPFAM" id="SSF52540">
    <property type="entry name" value="P-loop containing nucleoside triphosphate hydrolases"/>
    <property type="match status" value="1"/>
</dbReference>
<feature type="compositionally biased region" description="Basic and acidic residues" evidence="4">
    <location>
        <begin position="600"/>
        <end position="617"/>
    </location>
</feature>
<dbReference type="PROSITE" id="PS51720">
    <property type="entry name" value="G_AIG1"/>
    <property type="match status" value="1"/>
</dbReference>
<feature type="domain" description="AIG1-type G" evidence="5">
    <location>
        <begin position="243"/>
        <end position="446"/>
    </location>
</feature>
<feature type="compositionally biased region" description="Polar residues" evidence="4">
    <location>
        <begin position="618"/>
        <end position="630"/>
    </location>
</feature>
<dbReference type="GO" id="GO:0005525">
    <property type="term" value="F:GTP binding"/>
    <property type="evidence" value="ECO:0007669"/>
    <property type="project" value="UniProtKB-KW"/>
</dbReference>
<feature type="compositionally biased region" description="Low complexity" evidence="4">
    <location>
        <begin position="273"/>
        <end position="291"/>
    </location>
</feature>
<dbReference type="PANTHER" id="PTHR10903:SF170">
    <property type="entry name" value="GTPASE IMAP FAMILY MEMBER 7"/>
    <property type="match status" value="1"/>
</dbReference>
<dbReference type="Gene3D" id="3.40.50.300">
    <property type="entry name" value="P-loop containing nucleotide triphosphate hydrolases"/>
    <property type="match status" value="1"/>
</dbReference>
<comment type="caution">
    <text evidence="6">The sequence shown here is derived from an EMBL/GenBank/DDBJ whole genome shotgun (WGS) entry which is preliminary data.</text>
</comment>
<evidence type="ECO:0000313" key="6">
    <source>
        <dbReference type="EMBL" id="KAK2816620.1"/>
    </source>
</evidence>
<feature type="region of interest" description="Disordered" evidence="4">
    <location>
        <begin position="176"/>
        <end position="240"/>
    </location>
</feature>
<dbReference type="FunFam" id="3.40.50.300:FF:002274">
    <property type="entry name" value="Si:dkeyp-69e1.8"/>
    <property type="match status" value="1"/>
</dbReference>
<dbReference type="PANTHER" id="PTHR10903">
    <property type="entry name" value="GTPASE, IMAP FAMILY MEMBER-RELATED"/>
    <property type="match status" value="1"/>
</dbReference>